<keyword evidence="2" id="KW-1133">Transmembrane helix</keyword>
<proteinExistence type="predicted"/>
<accession>A0ABV8JNY2</accession>
<evidence type="ECO:0000256" key="2">
    <source>
        <dbReference type="SAM" id="Phobius"/>
    </source>
</evidence>
<keyword evidence="2" id="KW-0812">Transmembrane</keyword>
<dbReference type="RefSeq" id="WP_192460241.1">
    <property type="nucleotide sequence ID" value="NZ_JACYFJ010000001.1"/>
</dbReference>
<keyword evidence="2" id="KW-0472">Membrane</keyword>
<feature type="transmembrane region" description="Helical" evidence="2">
    <location>
        <begin position="40"/>
        <end position="62"/>
    </location>
</feature>
<keyword evidence="4" id="KW-1185">Reference proteome</keyword>
<dbReference type="EMBL" id="JBHSAW010000004">
    <property type="protein sequence ID" value="MFC4096150.1"/>
    <property type="molecule type" value="Genomic_DNA"/>
</dbReference>
<feature type="region of interest" description="Disordered" evidence="1">
    <location>
        <begin position="1"/>
        <end position="22"/>
    </location>
</feature>
<reference evidence="4" key="1">
    <citation type="journal article" date="2019" name="Int. J. Syst. Evol. Microbiol.">
        <title>The Global Catalogue of Microorganisms (GCM) 10K type strain sequencing project: providing services to taxonomists for standard genome sequencing and annotation.</title>
        <authorList>
            <consortium name="The Broad Institute Genomics Platform"/>
            <consortium name="The Broad Institute Genome Sequencing Center for Infectious Disease"/>
            <person name="Wu L."/>
            <person name="Ma J."/>
        </authorList>
    </citation>
    <scope>NUCLEOTIDE SEQUENCE [LARGE SCALE GENOMIC DNA]</scope>
    <source>
        <strain evidence="4">CECT 7477</strain>
    </source>
</reference>
<feature type="compositionally biased region" description="Polar residues" evidence="1">
    <location>
        <begin position="10"/>
        <end position="22"/>
    </location>
</feature>
<name>A0ABV8JNY2_9FLAO</name>
<dbReference type="Proteomes" id="UP001595814">
    <property type="component" value="Unassembled WGS sequence"/>
</dbReference>
<protein>
    <submittedName>
        <fullName evidence="3">Uncharacterized protein</fullName>
    </submittedName>
</protein>
<evidence type="ECO:0000313" key="4">
    <source>
        <dbReference type="Proteomes" id="UP001595814"/>
    </source>
</evidence>
<sequence>MKLKEERKQNSMGATGSSSASNVDFTEEAGNLDTKKSVKIPWNTIVIVLILLLIIAAVVILARA</sequence>
<evidence type="ECO:0000313" key="3">
    <source>
        <dbReference type="EMBL" id="MFC4096150.1"/>
    </source>
</evidence>
<organism evidence="3 4">
    <name type="scientific">Euzebyella saccharophila</name>
    <dbReference type="NCBI Taxonomy" id="679664"/>
    <lineage>
        <taxon>Bacteria</taxon>
        <taxon>Pseudomonadati</taxon>
        <taxon>Bacteroidota</taxon>
        <taxon>Flavobacteriia</taxon>
        <taxon>Flavobacteriales</taxon>
        <taxon>Flavobacteriaceae</taxon>
        <taxon>Euzebyella</taxon>
    </lineage>
</organism>
<evidence type="ECO:0000256" key="1">
    <source>
        <dbReference type="SAM" id="MobiDB-lite"/>
    </source>
</evidence>
<comment type="caution">
    <text evidence="3">The sequence shown here is derived from an EMBL/GenBank/DDBJ whole genome shotgun (WGS) entry which is preliminary data.</text>
</comment>
<gene>
    <name evidence="3" type="ORF">ACFOUT_09700</name>
</gene>